<dbReference type="Proteomes" id="UP001153714">
    <property type="component" value="Chromosome 5"/>
</dbReference>
<gene>
    <name evidence="1" type="ORF">DIATSA_LOCUS10209</name>
</gene>
<dbReference type="PANTHER" id="PTHR10773:SF19">
    <property type="match status" value="1"/>
</dbReference>
<accession>A0A9N9WI55</accession>
<keyword evidence="2" id="KW-1185">Reference proteome</keyword>
<protein>
    <submittedName>
        <fullName evidence="1">Uncharacterized protein</fullName>
    </submittedName>
</protein>
<reference evidence="1" key="2">
    <citation type="submission" date="2022-10" db="EMBL/GenBank/DDBJ databases">
        <authorList>
            <consortium name="ENA_rothamsted_submissions"/>
            <consortium name="culmorum"/>
            <person name="King R."/>
        </authorList>
    </citation>
    <scope>NUCLEOTIDE SEQUENCE</scope>
</reference>
<dbReference type="AlphaFoldDB" id="A0A9N9WI55"/>
<reference evidence="1" key="1">
    <citation type="submission" date="2021-12" db="EMBL/GenBank/DDBJ databases">
        <authorList>
            <person name="King R."/>
        </authorList>
    </citation>
    <scope>NUCLEOTIDE SEQUENCE</scope>
</reference>
<dbReference type="OrthoDB" id="7367179at2759"/>
<sequence>MKDKDRALAREVHVFTHDLQSVKLCPMLQASALYYKTKLCVHNFIMYNLATKDVNCYWFDEYNAGLVASVPASCVINCLKKSLGGNPMPIILFSDGCTAQNRSVVLANTFLDLAMEYEVVITQKSSKMVILK</sequence>
<name>A0A9N9WI55_9NEOP</name>
<evidence type="ECO:0000313" key="1">
    <source>
        <dbReference type="EMBL" id="CAG9792699.1"/>
    </source>
</evidence>
<dbReference type="EMBL" id="OU893336">
    <property type="protein sequence ID" value="CAG9792699.1"/>
    <property type="molecule type" value="Genomic_DNA"/>
</dbReference>
<organism evidence="1 2">
    <name type="scientific">Diatraea saccharalis</name>
    <name type="common">sugarcane borer</name>
    <dbReference type="NCBI Taxonomy" id="40085"/>
    <lineage>
        <taxon>Eukaryota</taxon>
        <taxon>Metazoa</taxon>
        <taxon>Ecdysozoa</taxon>
        <taxon>Arthropoda</taxon>
        <taxon>Hexapoda</taxon>
        <taxon>Insecta</taxon>
        <taxon>Pterygota</taxon>
        <taxon>Neoptera</taxon>
        <taxon>Endopterygota</taxon>
        <taxon>Lepidoptera</taxon>
        <taxon>Glossata</taxon>
        <taxon>Ditrysia</taxon>
        <taxon>Pyraloidea</taxon>
        <taxon>Crambidae</taxon>
        <taxon>Crambinae</taxon>
        <taxon>Diatraea</taxon>
    </lineage>
</organism>
<dbReference type="PANTHER" id="PTHR10773">
    <property type="entry name" value="DNA-DIRECTED RNA POLYMERASES I, II, AND III SUBUNIT RPABC2"/>
    <property type="match status" value="1"/>
</dbReference>
<proteinExistence type="predicted"/>
<evidence type="ECO:0000313" key="2">
    <source>
        <dbReference type="Proteomes" id="UP001153714"/>
    </source>
</evidence>